<keyword evidence="3" id="KW-1185">Reference proteome</keyword>
<dbReference type="EMBL" id="MU838999">
    <property type="protein sequence ID" value="KAK1770951.1"/>
    <property type="molecule type" value="Genomic_DNA"/>
</dbReference>
<reference evidence="2" key="1">
    <citation type="submission" date="2023-06" db="EMBL/GenBank/DDBJ databases">
        <title>Genome-scale phylogeny and comparative genomics of the fungal order Sordariales.</title>
        <authorList>
            <consortium name="Lawrence Berkeley National Laboratory"/>
            <person name="Hensen N."/>
            <person name="Bonometti L."/>
            <person name="Westerberg I."/>
            <person name="Brannstrom I.O."/>
            <person name="Guillou S."/>
            <person name="Cros-Aarteil S."/>
            <person name="Calhoun S."/>
            <person name="Haridas S."/>
            <person name="Kuo A."/>
            <person name="Mondo S."/>
            <person name="Pangilinan J."/>
            <person name="Riley R."/>
            <person name="Labutti K."/>
            <person name="Andreopoulos B."/>
            <person name="Lipzen A."/>
            <person name="Chen C."/>
            <person name="Yanf M."/>
            <person name="Daum C."/>
            <person name="Ng V."/>
            <person name="Clum A."/>
            <person name="Steindorff A."/>
            <person name="Ohm R."/>
            <person name="Martin F."/>
            <person name="Silar P."/>
            <person name="Natvig D."/>
            <person name="Lalanne C."/>
            <person name="Gautier V."/>
            <person name="Ament-Velasquez S.L."/>
            <person name="Kruys A."/>
            <person name="Hutchinson M.I."/>
            <person name="Powell A.J."/>
            <person name="Barry K."/>
            <person name="Miller A.N."/>
            <person name="Grigoriev I.V."/>
            <person name="Debuchy R."/>
            <person name="Gladieux P."/>
            <person name="Thoren M.H."/>
            <person name="Johannesson H."/>
        </authorList>
    </citation>
    <scope>NUCLEOTIDE SEQUENCE</scope>
    <source>
        <strain evidence="2">8032-3</strain>
    </source>
</reference>
<accession>A0AAJ0FJT9</accession>
<evidence type="ECO:0000313" key="3">
    <source>
        <dbReference type="Proteomes" id="UP001244011"/>
    </source>
</evidence>
<dbReference type="RefSeq" id="XP_060287164.1">
    <property type="nucleotide sequence ID" value="XM_060426887.1"/>
</dbReference>
<feature type="chain" id="PRO_5042604982" evidence="1">
    <location>
        <begin position="19"/>
        <end position="76"/>
    </location>
</feature>
<feature type="signal peptide" evidence="1">
    <location>
        <begin position="1"/>
        <end position="18"/>
    </location>
</feature>
<dbReference type="GeneID" id="85310074"/>
<protein>
    <submittedName>
        <fullName evidence="2">Uncharacterized protein</fullName>
    </submittedName>
</protein>
<proteinExistence type="predicted"/>
<dbReference type="AlphaFoldDB" id="A0AAJ0FJT9"/>
<dbReference type="Proteomes" id="UP001244011">
    <property type="component" value="Unassembled WGS sequence"/>
</dbReference>
<evidence type="ECO:0000313" key="2">
    <source>
        <dbReference type="EMBL" id="KAK1770951.1"/>
    </source>
</evidence>
<gene>
    <name evidence="2" type="ORF">QBC33DRAFT_526281</name>
</gene>
<sequence>MWWIVALMLFHPRLLVESDCSRFALLVRRGEIPPFLAKGRPAGSGPRVLPGPISRIQADPLAAGPSADAFGCGITR</sequence>
<organism evidence="2 3">
    <name type="scientific">Phialemonium atrogriseum</name>
    <dbReference type="NCBI Taxonomy" id="1093897"/>
    <lineage>
        <taxon>Eukaryota</taxon>
        <taxon>Fungi</taxon>
        <taxon>Dikarya</taxon>
        <taxon>Ascomycota</taxon>
        <taxon>Pezizomycotina</taxon>
        <taxon>Sordariomycetes</taxon>
        <taxon>Sordariomycetidae</taxon>
        <taxon>Cephalothecales</taxon>
        <taxon>Cephalothecaceae</taxon>
        <taxon>Phialemonium</taxon>
    </lineage>
</organism>
<evidence type="ECO:0000256" key="1">
    <source>
        <dbReference type="SAM" id="SignalP"/>
    </source>
</evidence>
<keyword evidence="1" id="KW-0732">Signal</keyword>
<name>A0AAJ0FJT9_9PEZI</name>
<comment type="caution">
    <text evidence="2">The sequence shown here is derived from an EMBL/GenBank/DDBJ whole genome shotgun (WGS) entry which is preliminary data.</text>
</comment>